<keyword evidence="3" id="KW-0378">Hydrolase</keyword>
<dbReference type="Proteomes" id="UP001252186">
    <property type="component" value="Unassembled WGS sequence"/>
</dbReference>
<dbReference type="CDD" id="cd16151">
    <property type="entry name" value="sulfatase_like"/>
    <property type="match status" value="1"/>
</dbReference>
<reference evidence="6 7" key="1">
    <citation type="submission" date="2023-09" db="EMBL/GenBank/DDBJ databases">
        <authorList>
            <person name="Rey-Velasco X."/>
        </authorList>
    </citation>
    <scope>NUCLEOTIDE SEQUENCE [LARGE SCALE GENOMIC DNA]</scope>
    <source>
        <strain evidence="6 7">P050</strain>
    </source>
</reference>
<keyword evidence="7" id="KW-1185">Reference proteome</keyword>
<comment type="similarity">
    <text evidence="1">Belongs to the sulfatase family.</text>
</comment>
<dbReference type="InterPro" id="IPR017850">
    <property type="entry name" value="Alkaline_phosphatase_core_sf"/>
</dbReference>
<evidence type="ECO:0000259" key="5">
    <source>
        <dbReference type="Pfam" id="PF00884"/>
    </source>
</evidence>
<sequence>MEKRLFFLFVFCLQFIFAQLVKKPNVILIMADDMGYECLSTYGSTEYKTPVLDKLANEGIRFDNCVSQPLCTPSRVKIMTGKYNYRNYEYFGYLGSNEYTFGNLFQDAGYETCIAGKWQLNGLAYKNEIKDWNDSSKPNKLGFDEYCLWQLTKTAKDGGRFANPLIDQNGELLPREENAYGPDIFSNYILDFIDRNKDEPFFVYYPMVLVHDPFVPTPDSQDWELKEKRFKNDTTYFKDMVAYTDKIVGQIVSKLEEHNISENTLLIFTGDNGTHYTIYSTTKERTVRGAKGNTTNGGTHVPMIVSWPEKNRNKESHKGLIEFSDFYATFSEVLGVENTSDGKSFYNVLTQDNLDTRETAFVHYDPKWGKRVNQFRNQFARTENYKLYQDGKFYNLKNDVLEKEPLLESGLSRKEKKIRNQLKKELQDHPKFK</sequence>
<dbReference type="RefSeq" id="WP_311592591.1">
    <property type="nucleotide sequence ID" value="NZ_JAVRHV010000002.1"/>
</dbReference>
<dbReference type="Pfam" id="PF00884">
    <property type="entry name" value="Sulfatase"/>
    <property type="match status" value="1"/>
</dbReference>
<dbReference type="InterPro" id="IPR024607">
    <property type="entry name" value="Sulfatase_CS"/>
</dbReference>
<evidence type="ECO:0000313" key="7">
    <source>
        <dbReference type="Proteomes" id="UP001252186"/>
    </source>
</evidence>
<dbReference type="InterPro" id="IPR050738">
    <property type="entry name" value="Sulfatase"/>
</dbReference>
<dbReference type="PROSITE" id="PS00523">
    <property type="entry name" value="SULFATASE_1"/>
    <property type="match status" value="1"/>
</dbReference>
<name>A0ABU2Y4T9_9FLAO</name>
<protein>
    <submittedName>
        <fullName evidence="6">Sulfatase-like hydrolase/transferase</fullName>
    </submittedName>
</protein>
<dbReference type="SUPFAM" id="SSF53649">
    <property type="entry name" value="Alkaline phosphatase-like"/>
    <property type="match status" value="1"/>
</dbReference>
<gene>
    <name evidence="6" type="ORF">RM519_05395</name>
</gene>
<accession>A0ABU2Y4T9</accession>
<keyword evidence="4" id="KW-0106">Calcium</keyword>
<evidence type="ECO:0000256" key="2">
    <source>
        <dbReference type="ARBA" id="ARBA00022723"/>
    </source>
</evidence>
<dbReference type="PANTHER" id="PTHR42693:SF53">
    <property type="entry name" value="ENDO-4-O-SULFATASE"/>
    <property type="match status" value="1"/>
</dbReference>
<evidence type="ECO:0000313" key="6">
    <source>
        <dbReference type="EMBL" id="MDT0552674.1"/>
    </source>
</evidence>
<dbReference type="EMBL" id="JAVRHV010000002">
    <property type="protein sequence ID" value="MDT0552674.1"/>
    <property type="molecule type" value="Genomic_DNA"/>
</dbReference>
<dbReference type="Gene3D" id="3.40.720.10">
    <property type="entry name" value="Alkaline Phosphatase, subunit A"/>
    <property type="match status" value="1"/>
</dbReference>
<proteinExistence type="inferred from homology"/>
<dbReference type="InterPro" id="IPR000917">
    <property type="entry name" value="Sulfatase_N"/>
</dbReference>
<evidence type="ECO:0000256" key="3">
    <source>
        <dbReference type="ARBA" id="ARBA00022801"/>
    </source>
</evidence>
<feature type="domain" description="Sulfatase N-terminal" evidence="5">
    <location>
        <begin position="24"/>
        <end position="336"/>
    </location>
</feature>
<evidence type="ECO:0000256" key="4">
    <source>
        <dbReference type="ARBA" id="ARBA00022837"/>
    </source>
</evidence>
<keyword evidence="2" id="KW-0479">Metal-binding</keyword>
<organism evidence="6 7">
    <name type="scientific">Urechidicola vernalis</name>
    <dbReference type="NCBI Taxonomy" id="3075600"/>
    <lineage>
        <taxon>Bacteria</taxon>
        <taxon>Pseudomonadati</taxon>
        <taxon>Bacteroidota</taxon>
        <taxon>Flavobacteriia</taxon>
        <taxon>Flavobacteriales</taxon>
        <taxon>Flavobacteriaceae</taxon>
        <taxon>Urechidicola</taxon>
    </lineage>
</organism>
<comment type="caution">
    <text evidence="6">The sequence shown here is derived from an EMBL/GenBank/DDBJ whole genome shotgun (WGS) entry which is preliminary data.</text>
</comment>
<dbReference type="PANTHER" id="PTHR42693">
    <property type="entry name" value="ARYLSULFATASE FAMILY MEMBER"/>
    <property type="match status" value="1"/>
</dbReference>
<evidence type="ECO:0000256" key="1">
    <source>
        <dbReference type="ARBA" id="ARBA00008779"/>
    </source>
</evidence>